<reference evidence="2 3" key="1">
    <citation type="submission" date="2014-12" db="EMBL/GenBank/DDBJ databases">
        <title>Whole genome sequencing of Sphingobium xenophagum OW59.</title>
        <authorList>
            <person name="Ohta Y."/>
            <person name="Nishi S."/>
            <person name="Hatada Y."/>
        </authorList>
    </citation>
    <scope>NUCLEOTIDE SEQUENCE [LARGE SCALE GENOMIC DNA]</scope>
    <source>
        <strain evidence="2 3">OW59</strain>
    </source>
</reference>
<accession>A0A401IY14</accession>
<dbReference type="AlphaFoldDB" id="A0A401IY14"/>
<dbReference type="Gene3D" id="3.40.630.90">
    <property type="match status" value="1"/>
</dbReference>
<organism evidence="2 3">
    <name type="scientific">Sphingobium xenophagum</name>
    <dbReference type="NCBI Taxonomy" id="121428"/>
    <lineage>
        <taxon>Bacteria</taxon>
        <taxon>Pseudomonadati</taxon>
        <taxon>Pseudomonadota</taxon>
        <taxon>Alphaproteobacteria</taxon>
        <taxon>Sphingomonadales</taxon>
        <taxon>Sphingomonadaceae</taxon>
        <taxon>Sphingobium</taxon>
    </lineage>
</organism>
<comment type="caution">
    <text evidence="2">The sequence shown here is derived from an EMBL/GenBank/DDBJ whole genome shotgun (WGS) entry which is preliminary data.</text>
</comment>
<dbReference type="InterPro" id="IPR000182">
    <property type="entry name" value="GNAT_dom"/>
</dbReference>
<dbReference type="InterPro" id="IPR041496">
    <property type="entry name" value="YitH/HolE_GNAT"/>
</dbReference>
<feature type="domain" description="N-acetyltransferase" evidence="1">
    <location>
        <begin position="16"/>
        <end position="147"/>
    </location>
</feature>
<dbReference type="InterPro" id="IPR016181">
    <property type="entry name" value="Acyl_CoA_acyltransferase"/>
</dbReference>
<dbReference type="EMBL" id="BBQY01000001">
    <property type="protein sequence ID" value="GBH29259.1"/>
    <property type="molecule type" value="Genomic_DNA"/>
</dbReference>
<dbReference type="GO" id="GO:0016747">
    <property type="term" value="F:acyltransferase activity, transferring groups other than amino-acyl groups"/>
    <property type="evidence" value="ECO:0007669"/>
    <property type="project" value="InterPro"/>
</dbReference>
<evidence type="ECO:0000259" key="1">
    <source>
        <dbReference type="PROSITE" id="PS51186"/>
    </source>
</evidence>
<dbReference type="CDD" id="cd04301">
    <property type="entry name" value="NAT_SF"/>
    <property type="match status" value="1"/>
</dbReference>
<evidence type="ECO:0000313" key="2">
    <source>
        <dbReference type="EMBL" id="GBH29259.1"/>
    </source>
</evidence>
<dbReference type="STRING" id="1192759.GCA_000277525_03119"/>
<protein>
    <recommendedName>
        <fullName evidence="1">N-acetyltransferase domain-containing protein</fullName>
    </recommendedName>
</protein>
<dbReference type="PANTHER" id="PTHR47237:SF2">
    <property type="entry name" value="BLL4206 PROTEIN"/>
    <property type="match status" value="1"/>
</dbReference>
<dbReference type="Pfam" id="PF18014">
    <property type="entry name" value="Acetyltransf_18"/>
    <property type="match status" value="1"/>
</dbReference>
<dbReference type="PANTHER" id="PTHR47237">
    <property type="entry name" value="SLL0310 PROTEIN"/>
    <property type="match status" value="1"/>
</dbReference>
<name>A0A401IY14_SPHXE</name>
<proteinExistence type="predicted"/>
<dbReference type="PROSITE" id="PS51186">
    <property type="entry name" value="GNAT"/>
    <property type="match status" value="1"/>
</dbReference>
<dbReference type="Gene3D" id="3.40.630.30">
    <property type="match status" value="1"/>
</dbReference>
<keyword evidence="3" id="KW-1185">Reference proteome</keyword>
<dbReference type="Pfam" id="PF13508">
    <property type="entry name" value="Acetyltransf_7"/>
    <property type="match status" value="1"/>
</dbReference>
<gene>
    <name evidence="2" type="ORF">MBESOW_P0512</name>
</gene>
<dbReference type="SUPFAM" id="SSF55729">
    <property type="entry name" value="Acyl-CoA N-acyltransferases (Nat)"/>
    <property type="match status" value="1"/>
</dbReference>
<dbReference type="InterPro" id="IPR052729">
    <property type="entry name" value="Acyl/Acetyltrans_Enzymes"/>
</dbReference>
<evidence type="ECO:0000313" key="3">
    <source>
        <dbReference type="Proteomes" id="UP000290975"/>
    </source>
</evidence>
<dbReference type="Proteomes" id="UP000290975">
    <property type="component" value="Unassembled WGS sequence"/>
</dbReference>
<sequence length="292" mass="31385">MLDMKEDRAISTHPSIIVRPMTGEDRDLDGALALSQAVSWPYRKDDWRVALELGHGLLAEADGAIVASILWWPYGDAFATCGIIIVSPAMQGRGLGRTLMEQMLDATGDRALLLNSTVEGHRLYESFGFHDVGTVHQHQARLPDSVPPLPDSAVRTAQASDLPAIVRLDEQAFGAARTRLIEAFSRIGTAAVIERDGVITGFAMCRRFGFGQAVGPVVAATAGDARQLIHHFMAEHAGTFLRIDISGDSGLGDWLTTNGLPEVGHVTTMIRGQRPAVAGEARTYSLASQSFG</sequence>